<feature type="non-terminal residue" evidence="2">
    <location>
        <position position="248"/>
    </location>
</feature>
<comment type="caution">
    <text evidence="2">The sequence shown here is derived from an EMBL/GenBank/DDBJ whole genome shotgun (WGS) entry which is preliminary data.</text>
</comment>
<reference evidence="2" key="2">
    <citation type="submission" date="2020-03" db="EMBL/GenBank/DDBJ databases">
        <authorList>
            <person name="Fu F.-F."/>
            <person name="Chen J."/>
        </authorList>
    </citation>
    <scope>NUCLEOTIDE SEQUENCE</scope>
    <source>
        <strain evidence="2">Lc1</strain>
    </source>
</reference>
<dbReference type="Proteomes" id="UP000613401">
    <property type="component" value="Unassembled WGS sequence"/>
</dbReference>
<organism evidence="2 3">
    <name type="scientific">Colletotrichum gloeosporioides</name>
    <name type="common">Anthracnose fungus</name>
    <name type="synonym">Glomerella cingulata</name>
    <dbReference type="NCBI Taxonomy" id="474922"/>
    <lineage>
        <taxon>Eukaryota</taxon>
        <taxon>Fungi</taxon>
        <taxon>Dikarya</taxon>
        <taxon>Ascomycota</taxon>
        <taxon>Pezizomycotina</taxon>
        <taxon>Sordariomycetes</taxon>
        <taxon>Hypocreomycetidae</taxon>
        <taxon>Glomerellales</taxon>
        <taxon>Glomerellaceae</taxon>
        <taxon>Colletotrichum</taxon>
        <taxon>Colletotrichum gloeosporioides species complex</taxon>
    </lineage>
</organism>
<dbReference type="GeneID" id="69010745"/>
<accession>A0A8H4FFR0</accession>
<protein>
    <submittedName>
        <fullName evidence="2">Uncharacterized protein</fullName>
    </submittedName>
</protein>
<dbReference type="RefSeq" id="XP_045259846.1">
    <property type="nucleotide sequence ID" value="XM_045403658.1"/>
</dbReference>
<dbReference type="EMBL" id="WVTB01000074">
    <property type="protein sequence ID" value="KAF3800687.1"/>
    <property type="molecule type" value="Genomic_DNA"/>
</dbReference>
<evidence type="ECO:0000313" key="3">
    <source>
        <dbReference type="Proteomes" id="UP000613401"/>
    </source>
</evidence>
<name>A0A8H4FFR0_COLGL</name>
<keyword evidence="3" id="KW-1185">Reference proteome</keyword>
<proteinExistence type="predicted"/>
<evidence type="ECO:0000256" key="1">
    <source>
        <dbReference type="SAM" id="MobiDB-lite"/>
    </source>
</evidence>
<gene>
    <name evidence="2" type="ORF">GCG54_00003586</name>
</gene>
<dbReference type="AlphaFoldDB" id="A0A8H4FFR0"/>
<reference evidence="2" key="1">
    <citation type="journal article" date="2020" name="Phytopathology">
        <title>Genome sequence and comparative analysis of Colletotrichum gloeosporioides isolated from Liriodendron leaves.</title>
        <authorList>
            <person name="Fu F.F."/>
            <person name="Hao Z."/>
            <person name="Wang P."/>
            <person name="Lu Y."/>
            <person name="Xue L.J."/>
            <person name="Wei G."/>
            <person name="Tian Y."/>
            <person name="Baishi H."/>
            <person name="Xu H."/>
            <person name="Shi J."/>
            <person name="Cheng T."/>
            <person name="Wang G."/>
            <person name="Yi Y."/>
            <person name="Chen J."/>
        </authorList>
    </citation>
    <scope>NUCLEOTIDE SEQUENCE</scope>
    <source>
        <strain evidence="2">Lc1</strain>
    </source>
</reference>
<sequence length="248" mass="27884">MANRRNGTDPLRIGFHQCCSLAPTSSGTPGNIVERKPVWDLGGNQSAESNLKEDAAFDTHSRAEPPCKVVSIQKPCDKFNHKTASRLKILTKGAKSEREFWTEIYRLLFDVMDNKVPTPYYDIDTSLLSQAESWPEHVRREVPPRLRELLETEAARALDNVVPDLMGRLHDFLRHLEPLLEHSYQQSQDRRDEQDVATPQAASHGPVSVDIDAHVSDANNPDLGVLENHDNGASFNVGIPSWDMPQMQ</sequence>
<evidence type="ECO:0000313" key="2">
    <source>
        <dbReference type="EMBL" id="KAF3800687.1"/>
    </source>
</evidence>
<feature type="region of interest" description="Disordered" evidence="1">
    <location>
        <begin position="184"/>
        <end position="248"/>
    </location>
</feature>